<evidence type="ECO:0000313" key="2">
    <source>
        <dbReference type="EMBL" id="PZC72346.1"/>
    </source>
</evidence>
<name>A0A2W1BHP0_HELAM</name>
<reference evidence="2 3" key="1">
    <citation type="journal article" date="2017" name="BMC Biol.">
        <title>Genomic innovations, transcriptional plasticity and gene loss underlying the evolution and divergence of two highly polyphagous and invasive Helicoverpa pest species.</title>
        <authorList>
            <person name="Pearce S.L."/>
            <person name="Clarke D.F."/>
            <person name="East P.D."/>
            <person name="Elfekih S."/>
            <person name="Gordon K.H."/>
            <person name="Jermiin L.S."/>
            <person name="McGaughran A."/>
            <person name="Oakeshott J.G."/>
            <person name="Papanikolaou A."/>
            <person name="Perera O.P."/>
            <person name="Rane R.V."/>
            <person name="Richards S."/>
            <person name="Tay W.T."/>
            <person name="Walsh T.K."/>
            <person name="Anderson A."/>
            <person name="Anderson C.J."/>
            <person name="Asgari S."/>
            <person name="Board P.G."/>
            <person name="Bretschneider A."/>
            <person name="Campbell P.M."/>
            <person name="Chertemps T."/>
            <person name="Christeller J.T."/>
            <person name="Coppin C.W."/>
            <person name="Downes S.J."/>
            <person name="Duan G."/>
            <person name="Farnsworth C.A."/>
            <person name="Good R.T."/>
            <person name="Han L.B."/>
            <person name="Han Y.C."/>
            <person name="Hatje K."/>
            <person name="Horne I."/>
            <person name="Huang Y.P."/>
            <person name="Hughes D.S."/>
            <person name="Jacquin-Joly E."/>
            <person name="James W."/>
            <person name="Jhangiani S."/>
            <person name="Kollmar M."/>
            <person name="Kuwar S.S."/>
            <person name="Li S."/>
            <person name="Liu N.Y."/>
            <person name="Maibeche M.T."/>
            <person name="Miller J.R."/>
            <person name="Montagne N."/>
            <person name="Perry T."/>
            <person name="Qu J."/>
            <person name="Song S.V."/>
            <person name="Sutton G.G."/>
            <person name="Vogel H."/>
            <person name="Walenz B.P."/>
            <person name="Xu W."/>
            <person name="Zhang H.J."/>
            <person name="Zou Z."/>
            <person name="Batterham P."/>
            <person name="Edwards O.R."/>
            <person name="Feyereisen R."/>
            <person name="Gibbs R.A."/>
            <person name="Heckel D.G."/>
            <person name="McGrath A."/>
            <person name="Robin C."/>
            <person name="Scherer S.E."/>
            <person name="Worley K.C."/>
            <person name="Wu Y.D."/>
        </authorList>
    </citation>
    <scope>NUCLEOTIDE SEQUENCE [LARGE SCALE GENOMIC DNA]</scope>
    <source>
        <strain evidence="2">Harm_GR_Male_#8</strain>
        <tissue evidence="2">Whole organism</tissue>
    </source>
</reference>
<feature type="compositionally biased region" description="Basic and acidic residues" evidence="1">
    <location>
        <begin position="183"/>
        <end position="212"/>
    </location>
</feature>
<feature type="region of interest" description="Disordered" evidence="1">
    <location>
        <begin position="162"/>
        <end position="220"/>
    </location>
</feature>
<proteinExistence type="predicted"/>
<feature type="compositionally biased region" description="Polar residues" evidence="1">
    <location>
        <begin position="262"/>
        <end position="281"/>
    </location>
</feature>
<feature type="region of interest" description="Disordered" evidence="1">
    <location>
        <begin position="65"/>
        <end position="98"/>
    </location>
</feature>
<feature type="region of interest" description="Disordered" evidence="1">
    <location>
        <begin position="111"/>
        <end position="142"/>
    </location>
</feature>
<gene>
    <name evidence="2" type="primary">HaOG211297</name>
    <name evidence="2" type="ORF">B5X24_HaOG211297</name>
</gene>
<feature type="compositionally biased region" description="Basic and acidic residues" evidence="1">
    <location>
        <begin position="65"/>
        <end position="80"/>
    </location>
</feature>
<organism evidence="2 3">
    <name type="scientific">Helicoverpa armigera</name>
    <name type="common">Cotton bollworm</name>
    <name type="synonym">Heliothis armigera</name>
    <dbReference type="NCBI Taxonomy" id="29058"/>
    <lineage>
        <taxon>Eukaryota</taxon>
        <taxon>Metazoa</taxon>
        <taxon>Ecdysozoa</taxon>
        <taxon>Arthropoda</taxon>
        <taxon>Hexapoda</taxon>
        <taxon>Insecta</taxon>
        <taxon>Pterygota</taxon>
        <taxon>Neoptera</taxon>
        <taxon>Endopterygota</taxon>
        <taxon>Lepidoptera</taxon>
        <taxon>Glossata</taxon>
        <taxon>Ditrysia</taxon>
        <taxon>Noctuoidea</taxon>
        <taxon>Noctuidae</taxon>
        <taxon>Heliothinae</taxon>
        <taxon>Helicoverpa</taxon>
    </lineage>
</organism>
<keyword evidence="3" id="KW-1185">Reference proteome</keyword>
<evidence type="ECO:0000313" key="3">
    <source>
        <dbReference type="Proteomes" id="UP000249218"/>
    </source>
</evidence>
<protein>
    <submittedName>
        <fullName evidence="2">Uncharacterized protein</fullName>
    </submittedName>
</protein>
<sequence>MDKRKRNEGSGKKDKDRGELIKIIDKVIKKNHETLQKYPEGGDSDEKVLSNQKLEKMRINILVKKPTEREGKHINDENRKNTNMNRYSQDKSHPDIQLRKRIRDKYTLKLKSSANKSDHTNVVKKPERENGIGNCNSSGNGSNIKVINVVSEDCKPVVEQAEKQLAEETTQTRPSAPSSAKTEILDRKVDKNPSKQDKNSAKTDKSKPERNSAKKKPMIKTIMCKNGSVKIYKAVTFVEPKRKLTPLEIKIPVDGARKQKVSKYTDTNSLKFKPRPSSSRCSIKEKSVPVKKKIDKRRDRKFRYVPSPDGSMKDSQSPPTEVARWAPASIDQQTKPYYEAWVNTTLAAISKNSRNNRQFYEKQREFLLSFQKAFEEPRTPELVYENFTDEKYTGRIKITQR</sequence>
<feature type="compositionally biased region" description="Basic and acidic residues" evidence="1">
    <location>
        <begin position="116"/>
        <end position="130"/>
    </location>
</feature>
<dbReference type="EMBL" id="KZ150195">
    <property type="protein sequence ID" value="PZC72346.1"/>
    <property type="molecule type" value="Genomic_DNA"/>
</dbReference>
<feature type="compositionally biased region" description="Basic and acidic residues" evidence="1">
    <location>
        <begin position="88"/>
        <end position="98"/>
    </location>
</feature>
<feature type="compositionally biased region" description="Polar residues" evidence="1">
    <location>
        <begin position="167"/>
        <end position="181"/>
    </location>
</feature>
<dbReference type="Proteomes" id="UP000249218">
    <property type="component" value="Unassembled WGS sequence"/>
</dbReference>
<dbReference type="OrthoDB" id="6922652at2759"/>
<feature type="compositionally biased region" description="Low complexity" evidence="1">
    <location>
        <begin position="131"/>
        <end position="142"/>
    </location>
</feature>
<accession>A0A2W1BHP0</accession>
<feature type="region of interest" description="Disordered" evidence="1">
    <location>
        <begin position="260"/>
        <end position="282"/>
    </location>
</feature>
<evidence type="ECO:0000256" key="1">
    <source>
        <dbReference type="SAM" id="MobiDB-lite"/>
    </source>
</evidence>
<dbReference type="AlphaFoldDB" id="A0A2W1BHP0"/>